<organism evidence="4 5">
    <name type="scientific">Phyllobacterium zundukense</name>
    <dbReference type="NCBI Taxonomy" id="1867719"/>
    <lineage>
        <taxon>Bacteria</taxon>
        <taxon>Pseudomonadati</taxon>
        <taxon>Pseudomonadota</taxon>
        <taxon>Alphaproteobacteria</taxon>
        <taxon>Hyphomicrobiales</taxon>
        <taxon>Phyllobacteriaceae</taxon>
        <taxon>Phyllobacterium</taxon>
    </lineage>
</organism>
<dbReference type="CDD" id="cd00104">
    <property type="entry name" value="KAZAL_FS"/>
    <property type="match status" value="1"/>
</dbReference>
<comment type="caution">
    <text evidence="4">The sequence shown here is derived from an EMBL/GenBank/DDBJ whole genome shotgun (WGS) entry which is preliminary data.</text>
</comment>
<evidence type="ECO:0000259" key="3">
    <source>
        <dbReference type="PROSITE" id="PS51465"/>
    </source>
</evidence>
<dbReference type="AlphaFoldDB" id="A0A2N9VZC0"/>
<dbReference type="Proteomes" id="UP000232163">
    <property type="component" value="Unassembled WGS sequence"/>
</dbReference>
<dbReference type="SUPFAM" id="SSF100895">
    <property type="entry name" value="Kazal-type serine protease inhibitors"/>
    <property type="match status" value="1"/>
</dbReference>
<sequence length="159" mass="17223">MQAQIRNFLKIAAVMAVTAIVASCTVAVEDGGPHYPRPDRPERPQFCTREYAPVCGVRGSVRQTFGNACEARSRDFRIVGSGECSYQDRPGGGWSGQPGRPDRPDRPGGPGQPYRPEEPRMCTQQYAPVCARRGNSVQSFGNACEAGNAGYRVIGEGRC</sequence>
<dbReference type="PANTHER" id="PTHR21131:SF0">
    <property type="entry name" value="GEO10195P1-RELATED"/>
    <property type="match status" value="1"/>
</dbReference>
<feature type="chain" id="PRO_5014667136" description="Kazal-like domain-containing protein" evidence="2">
    <location>
        <begin position="28"/>
        <end position="159"/>
    </location>
</feature>
<evidence type="ECO:0000313" key="4">
    <source>
        <dbReference type="EMBL" id="PIO44838.1"/>
    </source>
</evidence>
<evidence type="ECO:0000256" key="2">
    <source>
        <dbReference type="SAM" id="SignalP"/>
    </source>
</evidence>
<gene>
    <name evidence="4" type="ORF">B5P45_10725</name>
</gene>
<proteinExistence type="predicted"/>
<feature type="region of interest" description="Disordered" evidence="1">
    <location>
        <begin position="83"/>
        <end position="119"/>
    </location>
</feature>
<protein>
    <recommendedName>
        <fullName evidence="3">Kazal-like domain-containing protein</fullName>
    </recommendedName>
</protein>
<dbReference type="Pfam" id="PF07648">
    <property type="entry name" value="Kazal_2"/>
    <property type="match status" value="1"/>
</dbReference>
<feature type="domain" description="Kazal-like" evidence="3">
    <location>
        <begin position="47"/>
        <end position="86"/>
    </location>
</feature>
<evidence type="ECO:0000313" key="5">
    <source>
        <dbReference type="Proteomes" id="UP000232163"/>
    </source>
</evidence>
<dbReference type="EMBL" id="MZMT01000026">
    <property type="protein sequence ID" value="PIO44838.1"/>
    <property type="molecule type" value="Genomic_DNA"/>
</dbReference>
<dbReference type="Gene3D" id="3.30.60.30">
    <property type="match status" value="2"/>
</dbReference>
<evidence type="ECO:0000256" key="1">
    <source>
        <dbReference type="SAM" id="MobiDB-lite"/>
    </source>
</evidence>
<dbReference type="InterPro" id="IPR053265">
    <property type="entry name" value="Serpin"/>
</dbReference>
<reference evidence="4 5" key="1">
    <citation type="journal article" date="2017" name="Int J Environ Stud">
        <title>Does the Miocene-Pliocene relict legume Oxytropis triphylla form nitrogen-fixing nodules with a combination of bacterial strains?</title>
        <authorList>
            <person name="Safronova V."/>
            <person name="Belimov A."/>
            <person name="Sazanova A."/>
            <person name="Kuznetsova I."/>
            <person name="Popova J."/>
            <person name="Andronov E."/>
            <person name="Verkhozina A."/>
            <person name="Tikhonovich I."/>
        </authorList>
    </citation>
    <scope>NUCLEOTIDE SEQUENCE [LARGE SCALE GENOMIC DNA]</scope>
    <source>
        <strain evidence="4 5">Tri-38</strain>
    </source>
</reference>
<dbReference type="OrthoDB" id="9800302at2"/>
<dbReference type="PANTHER" id="PTHR21131">
    <property type="entry name" value="SERINE-TYPE ENDOPEPTIDASE INHIBITOR"/>
    <property type="match status" value="1"/>
</dbReference>
<name>A0A2N9VZC0_9HYPH</name>
<dbReference type="InterPro" id="IPR002350">
    <property type="entry name" value="Kazal_dom"/>
</dbReference>
<dbReference type="InterPro" id="IPR036058">
    <property type="entry name" value="Kazal_dom_sf"/>
</dbReference>
<dbReference type="PROSITE" id="PS51465">
    <property type="entry name" value="KAZAL_2"/>
    <property type="match status" value="1"/>
</dbReference>
<dbReference type="PROSITE" id="PS51257">
    <property type="entry name" value="PROKAR_LIPOPROTEIN"/>
    <property type="match status" value="1"/>
</dbReference>
<accession>A0A2N9VZC0</accession>
<feature type="signal peptide" evidence="2">
    <location>
        <begin position="1"/>
        <end position="27"/>
    </location>
</feature>
<keyword evidence="5" id="KW-1185">Reference proteome</keyword>
<keyword evidence="2" id="KW-0732">Signal</keyword>